<accession>A0A1H4IE37</accession>
<sequence>MTALGAPVTPAVDADQVRRTYTAVLGAPGTIGDEQRAHLAGMLRGQLQLLVPVIEARLPGMAGRFNRSAAQHVLAEALAALATPIRGALPDESVFDLAVLVRSLLALYEYTAAA</sequence>
<protein>
    <submittedName>
        <fullName evidence="1">Uncharacterized protein</fullName>
    </submittedName>
</protein>
<proteinExistence type="predicted"/>
<dbReference type="STRING" id="67331.SAMN04490357_0172"/>
<organism evidence="1 2">
    <name type="scientific">Streptomyces misionensis</name>
    <dbReference type="NCBI Taxonomy" id="67331"/>
    <lineage>
        <taxon>Bacteria</taxon>
        <taxon>Bacillati</taxon>
        <taxon>Actinomycetota</taxon>
        <taxon>Actinomycetes</taxon>
        <taxon>Kitasatosporales</taxon>
        <taxon>Streptomycetaceae</taxon>
        <taxon>Streptomyces</taxon>
    </lineage>
</organism>
<dbReference type="Pfam" id="PF19979">
    <property type="entry name" value="DUF6415"/>
    <property type="match status" value="1"/>
</dbReference>
<dbReference type="EMBL" id="FNTD01000003">
    <property type="protein sequence ID" value="SEB31522.1"/>
    <property type="molecule type" value="Genomic_DNA"/>
</dbReference>
<dbReference type="Proteomes" id="UP000182375">
    <property type="component" value="Unassembled WGS sequence"/>
</dbReference>
<reference evidence="1 2" key="1">
    <citation type="submission" date="2016-10" db="EMBL/GenBank/DDBJ databases">
        <authorList>
            <person name="de Groot N.N."/>
        </authorList>
    </citation>
    <scope>NUCLEOTIDE SEQUENCE [LARGE SCALE GENOMIC DNA]</scope>
    <source>
        <strain evidence="1 2">DSM 40306</strain>
    </source>
</reference>
<dbReference type="AlphaFoldDB" id="A0A1H4IE37"/>
<gene>
    <name evidence="1" type="ORF">SAMN04490357_0172</name>
</gene>
<dbReference type="InterPro" id="IPR046300">
    <property type="entry name" value="DUF6415"/>
</dbReference>
<evidence type="ECO:0000313" key="1">
    <source>
        <dbReference type="EMBL" id="SEB31522.1"/>
    </source>
</evidence>
<evidence type="ECO:0000313" key="2">
    <source>
        <dbReference type="Proteomes" id="UP000182375"/>
    </source>
</evidence>
<name>A0A1H4IE37_9ACTN</name>
<dbReference type="GeneID" id="95509484"/>
<dbReference type="RefSeq" id="WP_074990033.1">
    <property type="nucleotide sequence ID" value="NZ_FNTD01000003.1"/>
</dbReference>